<organism evidence="2">
    <name type="scientific">Trepomonas sp. PC1</name>
    <dbReference type="NCBI Taxonomy" id="1076344"/>
    <lineage>
        <taxon>Eukaryota</taxon>
        <taxon>Metamonada</taxon>
        <taxon>Diplomonadida</taxon>
        <taxon>Hexamitidae</taxon>
        <taxon>Hexamitinae</taxon>
        <taxon>Trepomonas</taxon>
    </lineage>
</organism>
<protein>
    <submittedName>
        <fullName evidence="2">Uncharacterized protein</fullName>
    </submittedName>
</protein>
<name>A0A146K6F5_9EUKA</name>
<feature type="non-terminal residue" evidence="2">
    <location>
        <position position="258"/>
    </location>
</feature>
<dbReference type="EMBL" id="GDID01004203">
    <property type="protein sequence ID" value="JAP92403.1"/>
    <property type="molecule type" value="Transcribed_RNA"/>
</dbReference>
<reference evidence="2" key="1">
    <citation type="submission" date="2015-07" db="EMBL/GenBank/DDBJ databases">
        <title>Adaptation to a free-living lifestyle via gene acquisitions in the diplomonad Trepomonas sp. PC1.</title>
        <authorList>
            <person name="Xu F."/>
            <person name="Jerlstrom-Hultqvist J."/>
            <person name="Kolisko M."/>
            <person name="Simpson A.G.B."/>
            <person name="Roger A.J."/>
            <person name="Svard S.G."/>
            <person name="Andersson J.O."/>
        </authorList>
    </citation>
    <scope>NUCLEOTIDE SEQUENCE</scope>
    <source>
        <strain evidence="2">PC1</strain>
    </source>
</reference>
<sequence length="258" mass="30261">MYSQLQTRVKTTQEIAEKFKSAFAKHLGKRLDPPTQFNFDVPNQILCAAYENLSHSQKRGIWPLVALDIGEGRDEKWAAKHYLNSFRRALFPQEMTAKDKEDITDICRKMFKKTDKRSIVDEVKMRYQNTQIFPDAIQSFVFQTIVRLEREKIPLQSQQILFPTEYEISQQYKLKQAEIQQQIMEQQKLNQLKVPEALQQKVQKNSEKQEQPKQETKQEDTREDSGAKVNADELSDSGKQLYQIYQVQSKQTAQDPQV</sequence>
<accession>A0A146K6F5</accession>
<gene>
    <name evidence="2" type="ORF">TPC1_15670</name>
</gene>
<evidence type="ECO:0000313" key="2">
    <source>
        <dbReference type="EMBL" id="JAP92403.1"/>
    </source>
</evidence>
<dbReference type="AlphaFoldDB" id="A0A146K6F5"/>
<feature type="region of interest" description="Disordered" evidence="1">
    <location>
        <begin position="200"/>
        <end position="237"/>
    </location>
</feature>
<feature type="compositionally biased region" description="Basic and acidic residues" evidence="1">
    <location>
        <begin position="204"/>
        <end position="226"/>
    </location>
</feature>
<proteinExistence type="predicted"/>
<evidence type="ECO:0000256" key="1">
    <source>
        <dbReference type="SAM" id="MobiDB-lite"/>
    </source>
</evidence>